<keyword evidence="6" id="KW-0511">Multifunctional enzyme</keyword>
<evidence type="ECO:0000256" key="1">
    <source>
        <dbReference type="ARBA" id="ARBA00022645"/>
    </source>
</evidence>
<organism evidence="13 14">
    <name type="scientific">Schaalia naturae</name>
    <dbReference type="NCBI Taxonomy" id="635203"/>
    <lineage>
        <taxon>Bacteria</taxon>
        <taxon>Bacillati</taxon>
        <taxon>Actinomycetota</taxon>
        <taxon>Actinomycetes</taxon>
        <taxon>Actinomycetales</taxon>
        <taxon>Actinomycetaceae</taxon>
        <taxon>Schaalia</taxon>
    </lineage>
</organism>
<dbReference type="InterPro" id="IPR012338">
    <property type="entry name" value="Beta-lactam/transpept-like"/>
</dbReference>
<dbReference type="GO" id="GO:0016757">
    <property type="term" value="F:glycosyltransferase activity"/>
    <property type="evidence" value="ECO:0007669"/>
    <property type="project" value="UniProtKB-KW"/>
</dbReference>
<evidence type="ECO:0000313" key="13">
    <source>
        <dbReference type="EMBL" id="MFC7581534.1"/>
    </source>
</evidence>
<evidence type="ECO:0000313" key="14">
    <source>
        <dbReference type="Proteomes" id="UP001596527"/>
    </source>
</evidence>
<dbReference type="PANTHER" id="PTHR32282">
    <property type="entry name" value="BINDING PROTEIN TRANSPEPTIDASE, PUTATIVE-RELATED"/>
    <property type="match status" value="1"/>
</dbReference>
<feature type="domain" description="Penicillin-binding protein transpeptidase" evidence="11">
    <location>
        <begin position="388"/>
        <end position="625"/>
    </location>
</feature>
<keyword evidence="2" id="KW-0645">Protease</keyword>
<evidence type="ECO:0000256" key="7">
    <source>
        <dbReference type="ARBA" id="ARBA00034000"/>
    </source>
</evidence>
<evidence type="ECO:0000256" key="2">
    <source>
        <dbReference type="ARBA" id="ARBA00022670"/>
    </source>
</evidence>
<keyword evidence="1" id="KW-0121">Carboxypeptidase</keyword>
<dbReference type="SUPFAM" id="SSF56601">
    <property type="entry name" value="beta-lactamase/transpeptidase-like"/>
    <property type="match status" value="1"/>
</dbReference>
<name>A0ABW2SN29_9ACTO</name>
<proteinExistence type="predicted"/>
<feature type="domain" description="Glycosyl transferase family 51" evidence="12">
    <location>
        <begin position="119"/>
        <end position="288"/>
    </location>
</feature>
<feature type="compositionally biased region" description="Basic and acidic residues" evidence="9">
    <location>
        <begin position="1"/>
        <end position="10"/>
    </location>
</feature>
<keyword evidence="10" id="KW-0472">Membrane</keyword>
<dbReference type="InterPro" id="IPR036950">
    <property type="entry name" value="PBP_transglycosylase"/>
</dbReference>
<keyword evidence="4 13" id="KW-0808">Transferase</keyword>
<evidence type="ECO:0000259" key="11">
    <source>
        <dbReference type="Pfam" id="PF00905"/>
    </source>
</evidence>
<accession>A0ABW2SN29</accession>
<feature type="region of interest" description="Disordered" evidence="9">
    <location>
        <begin position="1"/>
        <end position="60"/>
    </location>
</feature>
<comment type="catalytic activity">
    <reaction evidence="7">
        <text>Preferential cleavage: (Ac)2-L-Lys-D-Ala-|-D-Ala. Also transpeptidation of peptidyl-alanyl moieties that are N-acyl substituents of D-alanine.</text>
        <dbReference type="EC" id="3.4.16.4"/>
    </reaction>
</comment>
<reference evidence="14" key="1">
    <citation type="journal article" date="2019" name="Int. J. Syst. Evol. Microbiol.">
        <title>The Global Catalogue of Microorganisms (GCM) 10K type strain sequencing project: providing services to taxonomists for standard genome sequencing and annotation.</title>
        <authorList>
            <consortium name="The Broad Institute Genomics Platform"/>
            <consortium name="The Broad Institute Genome Sequencing Center for Infectious Disease"/>
            <person name="Wu L."/>
            <person name="Ma J."/>
        </authorList>
    </citation>
    <scope>NUCLEOTIDE SEQUENCE [LARGE SCALE GENOMIC DNA]</scope>
    <source>
        <strain evidence="14">CCUG 56698</strain>
    </source>
</reference>
<protein>
    <submittedName>
        <fullName evidence="13">Transglycosylase domain-containing protein</fullName>
        <ecNumber evidence="13">2.4.-.-</ecNumber>
    </submittedName>
</protein>
<evidence type="ECO:0000256" key="6">
    <source>
        <dbReference type="ARBA" id="ARBA00023268"/>
    </source>
</evidence>
<dbReference type="EMBL" id="JBHTEF010000001">
    <property type="protein sequence ID" value="MFC7581534.1"/>
    <property type="molecule type" value="Genomic_DNA"/>
</dbReference>
<evidence type="ECO:0000256" key="8">
    <source>
        <dbReference type="ARBA" id="ARBA00049902"/>
    </source>
</evidence>
<evidence type="ECO:0000256" key="9">
    <source>
        <dbReference type="SAM" id="MobiDB-lite"/>
    </source>
</evidence>
<dbReference type="RefSeq" id="WP_380974928.1">
    <property type="nucleotide sequence ID" value="NZ_JBHTEF010000001.1"/>
</dbReference>
<dbReference type="Pfam" id="PF00905">
    <property type="entry name" value="Transpeptidase"/>
    <property type="match status" value="1"/>
</dbReference>
<dbReference type="SUPFAM" id="SSF53955">
    <property type="entry name" value="Lysozyme-like"/>
    <property type="match status" value="1"/>
</dbReference>
<comment type="caution">
    <text evidence="13">The sequence shown here is derived from an EMBL/GenBank/DDBJ whole genome shotgun (WGS) entry which is preliminary data.</text>
</comment>
<evidence type="ECO:0000256" key="3">
    <source>
        <dbReference type="ARBA" id="ARBA00022676"/>
    </source>
</evidence>
<gene>
    <name evidence="13" type="ORF">ACFQWG_10045</name>
</gene>
<keyword evidence="10" id="KW-1133">Transmembrane helix</keyword>
<feature type="region of interest" description="Disordered" evidence="9">
    <location>
        <begin position="684"/>
        <end position="762"/>
    </location>
</feature>
<dbReference type="Gene3D" id="3.40.710.10">
    <property type="entry name" value="DD-peptidase/beta-lactamase superfamily"/>
    <property type="match status" value="1"/>
</dbReference>
<feature type="compositionally biased region" description="Gly residues" evidence="9">
    <location>
        <begin position="735"/>
        <end position="762"/>
    </location>
</feature>
<keyword evidence="14" id="KW-1185">Reference proteome</keyword>
<evidence type="ECO:0000259" key="12">
    <source>
        <dbReference type="Pfam" id="PF00912"/>
    </source>
</evidence>
<dbReference type="InterPro" id="IPR050396">
    <property type="entry name" value="Glycosyltr_51/Transpeptidase"/>
</dbReference>
<keyword evidence="5" id="KW-0378">Hydrolase</keyword>
<dbReference type="InterPro" id="IPR001264">
    <property type="entry name" value="Glyco_trans_51"/>
</dbReference>
<keyword evidence="10" id="KW-0812">Transmembrane</keyword>
<feature type="compositionally biased region" description="Low complexity" evidence="9">
    <location>
        <begin position="697"/>
        <end position="734"/>
    </location>
</feature>
<dbReference type="Proteomes" id="UP001596527">
    <property type="component" value="Unassembled WGS sequence"/>
</dbReference>
<dbReference type="InterPro" id="IPR001460">
    <property type="entry name" value="PCN-bd_Tpept"/>
</dbReference>
<comment type="catalytic activity">
    <reaction evidence="8">
        <text>[GlcNAc-(1-&gt;4)-Mur2Ac(oyl-L-Ala-gamma-D-Glu-L-Lys-D-Ala-D-Ala)](n)-di-trans,octa-cis-undecaprenyl diphosphate + beta-D-GlcNAc-(1-&gt;4)-Mur2Ac(oyl-L-Ala-gamma-D-Glu-L-Lys-D-Ala-D-Ala)-di-trans,octa-cis-undecaprenyl diphosphate = [GlcNAc-(1-&gt;4)-Mur2Ac(oyl-L-Ala-gamma-D-Glu-L-Lys-D-Ala-D-Ala)](n+1)-di-trans,octa-cis-undecaprenyl diphosphate + di-trans,octa-cis-undecaprenyl diphosphate + H(+)</text>
        <dbReference type="Rhea" id="RHEA:23708"/>
        <dbReference type="Rhea" id="RHEA-COMP:9602"/>
        <dbReference type="Rhea" id="RHEA-COMP:9603"/>
        <dbReference type="ChEBI" id="CHEBI:15378"/>
        <dbReference type="ChEBI" id="CHEBI:58405"/>
        <dbReference type="ChEBI" id="CHEBI:60033"/>
        <dbReference type="ChEBI" id="CHEBI:78435"/>
        <dbReference type="EC" id="2.4.99.28"/>
    </reaction>
</comment>
<dbReference type="Gene3D" id="1.10.3810.10">
    <property type="entry name" value="Biosynthetic peptidoglycan transglycosylase-like"/>
    <property type="match status" value="1"/>
</dbReference>
<evidence type="ECO:0000256" key="4">
    <source>
        <dbReference type="ARBA" id="ARBA00022679"/>
    </source>
</evidence>
<dbReference type="Pfam" id="PF00912">
    <property type="entry name" value="Transgly"/>
    <property type="match status" value="1"/>
</dbReference>
<sequence>MASSDGKMDWDQVMTGRSASPRGGAARGRSGSRSRSASAGTGSASRRGGAGKAGRGGRPKRSIGRRIGLGIVFTFLSLVILGLGAFVYLYMTLSVPAADEVALAQTTKVYYSDGTTEMGSLSEVDRTIIDASTLPGYVGEAVVASEDRTFFTNSGVDFKGIARALVNNVTTGSRQGGSTLSQQYVERYYMGETTSYTGKIKEAVLAVKINRSQTKDEILGNYMNTIYFGRGAYGIEAASQAYFGHPAKDLTLSESALLAGIIPAPSAWDPAVDAEEAQQRWGRVLDLMVEDGWISQSDADAATFPETVDPASLTDTSKQGPTGYLITQVRNELASKAGLTDEQIDTGGLTIVTTIDKAKQDAAVQAAETMTQVSGWDPATMHTALSSVDPATGEILAEYAGSDYQTRQQNAVTQDRAAAGSTFKVFALLAHAMDGGTIYDAYNGASPQYFNNLTDPVTNDGLVSYGTVDLLKATAYSINTAFVALNEEVGPATTEKVAIDAGMPENTEDNDYGLEPTLLNVLGFAAPHNIDITRAYATIVSGGLRTDPHIVREVRDSGGSQVYGADTEPTRVFQAEDVAAIMPALEAVMEPGGTGEKAAVLGRTVAGKTGTSEQQMSAQFVGAVPQMVTTVSMYQSGPNGEQVPLADGGGIGGLDQFHGGDWPAQVWVDYMQVATQGMENTDFTWMDSVTPRPAPTPTYTAPPQTETPTPEPTTEQPTQAPTPEPTTEQPTTPTDGGGDGGAGGGDDGGGGGGNQSGRGSGT</sequence>
<feature type="transmembrane region" description="Helical" evidence="10">
    <location>
        <begin position="67"/>
        <end position="91"/>
    </location>
</feature>
<dbReference type="EC" id="2.4.-.-" evidence="13"/>
<dbReference type="InterPro" id="IPR023346">
    <property type="entry name" value="Lysozyme-like_dom_sf"/>
</dbReference>
<keyword evidence="3 13" id="KW-0328">Glycosyltransferase</keyword>
<evidence type="ECO:0000256" key="5">
    <source>
        <dbReference type="ARBA" id="ARBA00022801"/>
    </source>
</evidence>
<evidence type="ECO:0000256" key="10">
    <source>
        <dbReference type="SAM" id="Phobius"/>
    </source>
</evidence>
<dbReference type="PANTHER" id="PTHR32282:SF34">
    <property type="entry name" value="PENICILLIN-BINDING PROTEIN 1A"/>
    <property type="match status" value="1"/>
</dbReference>
<feature type="compositionally biased region" description="Low complexity" evidence="9">
    <location>
        <begin position="15"/>
        <end position="47"/>
    </location>
</feature>